<dbReference type="FunFam" id="2.40.10.10:FF:000054">
    <property type="entry name" value="Complement C1r subcomponent"/>
    <property type="match status" value="1"/>
</dbReference>
<keyword evidence="3" id="KW-0800">Toxin</keyword>
<feature type="compositionally biased region" description="Basic and acidic residues" evidence="12">
    <location>
        <begin position="99"/>
        <end position="108"/>
    </location>
</feature>
<evidence type="ECO:0000256" key="1">
    <source>
        <dbReference type="ARBA" id="ARBA00004239"/>
    </source>
</evidence>
<dbReference type="GO" id="GO:0090729">
    <property type="term" value="F:toxin activity"/>
    <property type="evidence" value="ECO:0007669"/>
    <property type="project" value="UniProtKB-KW"/>
</dbReference>
<evidence type="ECO:0000256" key="6">
    <source>
        <dbReference type="ARBA" id="ARBA00023180"/>
    </source>
</evidence>
<keyword evidence="5" id="KW-1015">Disulfide bond</keyword>
<accession>A0A9P0IC14</accession>
<gene>
    <name evidence="16" type="ORF">SPLIT_LOCUS7850</name>
</gene>
<evidence type="ECO:0000256" key="8">
    <source>
        <dbReference type="ARBA" id="ARBA00024195"/>
    </source>
</evidence>
<comment type="function">
    <text evidence="9">Fibrinolytic activity; shows preferential cleavage of Arg-Gly bonds in all three fibrinogen chains. Contact with the caterpillars causes severe bleeding, due the anticoagulant effect of the protein.</text>
</comment>
<dbReference type="CDD" id="cd00190">
    <property type="entry name" value="Tryp_SPc"/>
    <property type="match status" value="1"/>
</dbReference>
<feature type="domain" description="Peptidase S1" evidence="14">
    <location>
        <begin position="218"/>
        <end position="461"/>
    </location>
</feature>
<dbReference type="SUPFAM" id="SSF50494">
    <property type="entry name" value="Trypsin-like serine proteases"/>
    <property type="match status" value="1"/>
</dbReference>
<dbReference type="PROSITE" id="PS00135">
    <property type="entry name" value="TRYPSIN_SER"/>
    <property type="match status" value="1"/>
</dbReference>
<proteinExistence type="inferred from homology"/>
<dbReference type="InterPro" id="IPR001314">
    <property type="entry name" value="Peptidase_S1A"/>
</dbReference>
<evidence type="ECO:0000256" key="2">
    <source>
        <dbReference type="ARBA" id="ARBA00022525"/>
    </source>
</evidence>
<protein>
    <recommendedName>
        <fullName evidence="18">Serine protease snake</fullName>
    </recommendedName>
</protein>
<reference evidence="16" key="1">
    <citation type="submission" date="2022-02" db="EMBL/GenBank/DDBJ databases">
        <authorList>
            <person name="King R."/>
        </authorList>
    </citation>
    <scope>NUCLEOTIDE SEQUENCE</scope>
</reference>
<evidence type="ECO:0000259" key="15">
    <source>
        <dbReference type="PROSITE" id="PS51888"/>
    </source>
</evidence>
<dbReference type="InterPro" id="IPR022700">
    <property type="entry name" value="CLIP"/>
</dbReference>
<dbReference type="PROSITE" id="PS50240">
    <property type="entry name" value="TRYPSIN_DOM"/>
    <property type="match status" value="1"/>
</dbReference>
<feature type="chain" id="PRO_5040428519" description="Serine protease snake" evidence="13">
    <location>
        <begin position="20"/>
        <end position="462"/>
    </location>
</feature>
<keyword evidence="10" id="KW-1205">Fibrinolytic toxin</keyword>
<evidence type="ECO:0008006" key="18">
    <source>
        <dbReference type="Google" id="ProtNLM"/>
    </source>
</evidence>
<dbReference type="GO" id="GO:0005576">
    <property type="term" value="C:extracellular region"/>
    <property type="evidence" value="ECO:0007669"/>
    <property type="project" value="UniProtKB-SubCell"/>
</dbReference>
<dbReference type="SMART" id="SM00020">
    <property type="entry name" value="Tryp_SPc"/>
    <property type="match status" value="1"/>
</dbReference>
<dbReference type="SMART" id="SM00680">
    <property type="entry name" value="CLIP"/>
    <property type="match status" value="1"/>
</dbReference>
<keyword evidence="11" id="KW-0378">Hydrolase</keyword>
<feature type="region of interest" description="Disordered" evidence="12">
    <location>
        <begin position="88"/>
        <end position="108"/>
    </location>
</feature>
<dbReference type="PANTHER" id="PTHR24260">
    <property type="match status" value="1"/>
</dbReference>
<sequence length="462" mass="51850">MQCFVFLFYVYFIVHQCVCNENNYSNVNHIHEGQIGSNCTWNGLNGTCTRLIDCPSAQDAIDDRRYPSICSFEGVTPIVCCIGPESAQNNSNSSNIPDRTSEHKPRRKAEEQCMEYLRTLSYTCSDPSDYFRYSSYNALDVVTPFEAPGTESSTVSESDGSTEYYQNLPVIPPGFSSASPYVEIPHHQNVPIPPPTAAPEDQDPYHHEQYRPYPVPPIAFGVPAHRNQYPHMALLGYGEAVETAQWLCGGSIISKNFVLTAAHCISSPSFGPIKYAAFGILKRSDPPKYWQTYNITRVIPHPEYQSPHKYHDIALLETEVPIRFDSYFVLPACLYVKAEPDFKAEATGWGALGHHQGLADVLQTVTLRKYDTQTCSKLYPKHRHLVNGFDEATQMCYGDDNDPKDTCQGDSGGPLQVKDQEKCFYRILGVTSYGRQCGRTAGSGIYTKVSHYLPWIESIVWP</sequence>
<feature type="signal peptide" evidence="13">
    <location>
        <begin position="1"/>
        <end position="19"/>
    </location>
</feature>
<evidence type="ECO:0000256" key="11">
    <source>
        <dbReference type="RuleBase" id="RU363034"/>
    </source>
</evidence>
<keyword evidence="6" id="KW-0325">Glycoprotein</keyword>
<evidence type="ECO:0000259" key="14">
    <source>
        <dbReference type="PROSITE" id="PS50240"/>
    </source>
</evidence>
<dbReference type="PROSITE" id="PS51888">
    <property type="entry name" value="CLIP"/>
    <property type="match status" value="1"/>
</dbReference>
<dbReference type="InterPro" id="IPR051333">
    <property type="entry name" value="CLIP_Serine_Protease"/>
</dbReference>
<evidence type="ECO:0000256" key="7">
    <source>
        <dbReference type="ARBA" id="ARBA00023240"/>
    </source>
</evidence>
<dbReference type="PROSITE" id="PS00134">
    <property type="entry name" value="TRYPSIN_HIS"/>
    <property type="match status" value="1"/>
</dbReference>
<evidence type="ECO:0000256" key="4">
    <source>
        <dbReference type="ARBA" id="ARBA00022729"/>
    </source>
</evidence>
<evidence type="ECO:0000256" key="12">
    <source>
        <dbReference type="SAM" id="MobiDB-lite"/>
    </source>
</evidence>
<feature type="domain" description="Clip" evidence="15">
    <location>
        <begin position="38"/>
        <end position="81"/>
    </location>
</feature>
<feature type="compositionally biased region" description="Polar residues" evidence="12">
    <location>
        <begin position="88"/>
        <end position="98"/>
    </location>
</feature>
<evidence type="ECO:0000256" key="5">
    <source>
        <dbReference type="ARBA" id="ARBA00023157"/>
    </source>
</evidence>
<dbReference type="InterPro" id="IPR009003">
    <property type="entry name" value="Peptidase_S1_PA"/>
</dbReference>
<evidence type="ECO:0000256" key="9">
    <source>
        <dbReference type="ARBA" id="ARBA00055534"/>
    </source>
</evidence>
<organism evidence="16 17">
    <name type="scientific">Spodoptera littoralis</name>
    <name type="common">Egyptian cotton leafworm</name>
    <dbReference type="NCBI Taxonomy" id="7109"/>
    <lineage>
        <taxon>Eukaryota</taxon>
        <taxon>Metazoa</taxon>
        <taxon>Ecdysozoa</taxon>
        <taxon>Arthropoda</taxon>
        <taxon>Hexapoda</taxon>
        <taxon>Insecta</taxon>
        <taxon>Pterygota</taxon>
        <taxon>Neoptera</taxon>
        <taxon>Endopterygota</taxon>
        <taxon>Lepidoptera</taxon>
        <taxon>Glossata</taxon>
        <taxon>Ditrysia</taxon>
        <taxon>Noctuoidea</taxon>
        <taxon>Noctuidae</taxon>
        <taxon>Amphipyrinae</taxon>
        <taxon>Spodoptera</taxon>
    </lineage>
</organism>
<dbReference type="Proteomes" id="UP001153321">
    <property type="component" value="Chromosome 27"/>
</dbReference>
<comment type="similarity">
    <text evidence="8">Belongs to the peptidase S1 family. CLIP subfamily.</text>
</comment>
<keyword evidence="2" id="KW-0964">Secreted</keyword>
<dbReference type="InterPro" id="IPR033116">
    <property type="entry name" value="TRYPSIN_SER"/>
</dbReference>
<evidence type="ECO:0000256" key="10">
    <source>
        <dbReference type="ARBA" id="ARBA00084094"/>
    </source>
</evidence>
<keyword evidence="17" id="KW-1185">Reference proteome</keyword>
<dbReference type="AlphaFoldDB" id="A0A9P0IC14"/>
<dbReference type="InterPro" id="IPR001254">
    <property type="entry name" value="Trypsin_dom"/>
</dbReference>
<name>A0A9P0IC14_SPOLI</name>
<dbReference type="GO" id="GO:0004252">
    <property type="term" value="F:serine-type endopeptidase activity"/>
    <property type="evidence" value="ECO:0007669"/>
    <property type="project" value="InterPro"/>
</dbReference>
<comment type="subcellular location">
    <subcellularLocation>
        <location evidence="1">Secreted</location>
        <location evidence="1">Extracellular space</location>
    </subcellularLocation>
</comment>
<dbReference type="PANTHER" id="PTHR24260:SF147">
    <property type="entry name" value="EG:BACR7A4.3 PROTEIN-RELATED"/>
    <property type="match status" value="1"/>
</dbReference>
<evidence type="ECO:0000256" key="13">
    <source>
        <dbReference type="SAM" id="SignalP"/>
    </source>
</evidence>
<dbReference type="EMBL" id="LR824558">
    <property type="protein sequence ID" value="CAH1642494.1"/>
    <property type="molecule type" value="Genomic_DNA"/>
</dbReference>
<dbReference type="InterPro" id="IPR018114">
    <property type="entry name" value="TRYPSIN_HIS"/>
</dbReference>
<dbReference type="PRINTS" id="PR00722">
    <property type="entry name" value="CHYMOTRYPSIN"/>
</dbReference>
<dbReference type="FunFam" id="2.40.10.10:FF:000068">
    <property type="entry name" value="transmembrane protease serine 2"/>
    <property type="match status" value="1"/>
</dbReference>
<keyword evidence="11" id="KW-0720">Serine protease</keyword>
<dbReference type="Pfam" id="PF00089">
    <property type="entry name" value="Trypsin"/>
    <property type="match status" value="1"/>
</dbReference>
<keyword evidence="7" id="KW-1199">Hemostasis impairing toxin</keyword>
<keyword evidence="4 13" id="KW-0732">Signal</keyword>
<dbReference type="Gene3D" id="2.40.10.10">
    <property type="entry name" value="Trypsin-like serine proteases"/>
    <property type="match status" value="1"/>
</dbReference>
<dbReference type="InterPro" id="IPR043504">
    <property type="entry name" value="Peptidase_S1_PA_chymotrypsin"/>
</dbReference>
<dbReference type="GO" id="GO:0006508">
    <property type="term" value="P:proteolysis"/>
    <property type="evidence" value="ECO:0007669"/>
    <property type="project" value="UniProtKB-KW"/>
</dbReference>
<evidence type="ECO:0000313" key="16">
    <source>
        <dbReference type="EMBL" id="CAH1642494.1"/>
    </source>
</evidence>
<evidence type="ECO:0000256" key="3">
    <source>
        <dbReference type="ARBA" id="ARBA00022656"/>
    </source>
</evidence>
<evidence type="ECO:0000313" key="17">
    <source>
        <dbReference type="Proteomes" id="UP001153321"/>
    </source>
</evidence>
<keyword evidence="11" id="KW-0645">Protease</keyword>